<keyword evidence="1" id="KW-0732">Signal</keyword>
<dbReference type="OrthoDB" id="9779955at2"/>
<reference evidence="3 4" key="1">
    <citation type="submission" date="2019-05" db="EMBL/GenBank/DDBJ databases">
        <title>Mumia sp. nov., isolated from the intestinal contents of plateau pika (Ochotona curzoniae) in the Qinghai-Tibet plateau of China.</title>
        <authorList>
            <person name="Tian Z."/>
        </authorList>
    </citation>
    <scope>NUCLEOTIDE SEQUENCE [LARGE SCALE GENOMIC DNA]</scope>
    <source>
        <strain evidence="4">527</strain>
        <strain evidence="3">Z527</strain>
    </source>
</reference>
<gene>
    <name evidence="3" type="ORF">FHE65_07695</name>
    <name evidence="2" type="ORF">FHE65_14925</name>
</gene>
<evidence type="ECO:0000313" key="4">
    <source>
        <dbReference type="Proteomes" id="UP000306740"/>
    </source>
</evidence>
<protein>
    <recommendedName>
        <fullName evidence="5">CotH protein</fullName>
    </recommendedName>
</protein>
<dbReference type="AlphaFoldDB" id="A0A5C4MS70"/>
<sequence length="635" mass="69551">MVRSRVVVATALTVFAVLASAFVAVTPAEAAGKPLRAATARPIVGEAVTLSVNLPGTFRRPIVLQRWTGRKWATVRSTRTNRRADVRMTYRSARPGKVKLRMRAPAVRHRGKRIRARTTRAVVLTARAQSGTLVVPTQVSRGSSVVASARFLPARKGRRVSIERFERGAWRAVTTARTDALGTVRTSFAPASTASYRAVVAPWRGTSASVTATARIVVVPVPVTPPPPPPTTPPPPAEKVARVEIVTDDGTPVTDGNVYEHATMTVRGVDGKADVLRTRLRVRGNSTSWVAMKLPYKVKLDDKRSVLGMPASKDWVLLANFYDRSMLRNDVAFEAARRLGMPWSPRMEPAEVWLNGTYAGLYQLGEGIEVQPGRVELEDGGELLEVDSWPDTDPAFRTTLGLQVFLKSSEDAGRLAAARDHVQRVEDIVYSDGFADPSTGYASVLDVDSVVDSYLLSELTKNVDSPFNNSVWMTLGADGTLALGPPWDFDMGMGNRRYCAIDDPTGWFVRRNWMAEPLPGPSLCLPTQYRTMMGHWYVRLLRDPAFVAAVRARWAEVRGALSTLPTYVEEEAAVIREAAERTFAPVEDGGAGIPLGHTILEDPDDHVLLGSWEAEATALSSWLGKRVAWLDTQYG</sequence>
<feature type="signal peptide" evidence="1">
    <location>
        <begin position="1"/>
        <end position="30"/>
    </location>
</feature>
<dbReference type="Proteomes" id="UP000306740">
    <property type="component" value="Unassembled WGS sequence"/>
</dbReference>
<dbReference type="RefSeq" id="WP_139105622.1">
    <property type="nucleotide sequence ID" value="NZ_VDFR01000038.1"/>
</dbReference>
<proteinExistence type="predicted"/>
<dbReference type="InterPro" id="IPR014867">
    <property type="entry name" value="Spore_coat_CotH_CotH2/3/7"/>
</dbReference>
<dbReference type="EMBL" id="VDFR01000038">
    <property type="protein sequence ID" value="TNC48224.1"/>
    <property type="molecule type" value="Genomic_DNA"/>
</dbReference>
<dbReference type="EMBL" id="VDFR01000067">
    <property type="protein sequence ID" value="TNC45285.1"/>
    <property type="molecule type" value="Genomic_DNA"/>
</dbReference>
<evidence type="ECO:0000313" key="2">
    <source>
        <dbReference type="EMBL" id="TNC45285.1"/>
    </source>
</evidence>
<name>A0A5C4MS70_9ACTN</name>
<comment type="caution">
    <text evidence="3">The sequence shown here is derived from an EMBL/GenBank/DDBJ whole genome shotgun (WGS) entry which is preliminary data.</text>
</comment>
<feature type="chain" id="PRO_5036138735" description="CotH protein" evidence="1">
    <location>
        <begin position="31"/>
        <end position="635"/>
    </location>
</feature>
<evidence type="ECO:0008006" key="5">
    <source>
        <dbReference type="Google" id="ProtNLM"/>
    </source>
</evidence>
<evidence type="ECO:0000313" key="3">
    <source>
        <dbReference type="EMBL" id="TNC48224.1"/>
    </source>
</evidence>
<organism evidence="3 4">
    <name type="scientific">Mumia zhuanghuii</name>
    <dbReference type="NCBI Taxonomy" id="2585211"/>
    <lineage>
        <taxon>Bacteria</taxon>
        <taxon>Bacillati</taxon>
        <taxon>Actinomycetota</taxon>
        <taxon>Actinomycetes</taxon>
        <taxon>Propionibacteriales</taxon>
        <taxon>Nocardioidaceae</taxon>
        <taxon>Mumia</taxon>
    </lineage>
</organism>
<dbReference type="Pfam" id="PF08757">
    <property type="entry name" value="CotH"/>
    <property type="match status" value="1"/>
</dbReference>
<evidence type="ECO:0000256" key="1">
    <source>
        <dbReference type="SAM" id="SignalP"/>
    </source>
</evidence>
<accession>A0A5C4MS70</accession>